<evidence type="ECO:0000313" key="2">
    <source>
        <dbReference type="Proteomes" id="UP000666915"/>
    </source>
</evidence>
<organism evidence="1 2">
    <name type="scientific">Actinomadura nitritigenes</name>
    <dbReference type="NCBI Taxonomy" id="134602"/>
    <lineage>
        <taxon>Bacteria</taxon>
        <taxon>Bacillati</taxon>
        <taxon>Actinomycetota</taxon>
        <taxon>Actinomycetes</taxon>
        <taxon>Streptosporangiales</taxon>
        <taxon>Thermomonosporaceae</taxon>
        <taxon>Actinomadura</taxon>
    </lineage>
</organism>
<dbReference type="Gene3D" id="1.10.357.10">
    <property type="entry name" value="Tetracycline Repressor, domain 2"/>
    <property type="match status" value="1"/>
</dbReference>
<sequence length="116" mass="12656">MSEETAKADERVLEAATKLFSELGYDATNLAMIADVVGRESVDSELLKSGKAEIYLAVFERCSTLEKAFLAATAERISYDAPGLHQLVDCFLDFSFDHVEITEPFSAAVRCGLITA</sequence>
<protein>
    <recommendedName>
        <fullName evidence="3">HTH tetR-type domain-containing protein</fullName>
    </recommendedName>
</protein>
<dbReference type="Proteomes" id="UP000666915">
    <property type="component" value="Unassembled WGS sequence"/>
</dbReference>
<accession>A0ABS3RGN8</accession>
<proteinExistence type="predicted"/>
<keyword evidence="2" id="KW-1185">Reference proteome</keyword>
<reference evidence="1 2" key="1">
    <citation type="submission" date="2021-03" db="EMBL/GenBank/DDBJ databases">
        <authorList>
            <person name="Kanchanasin P."/>
            <person name="Saeng-In P."/>
            <person name="Phongsopitanun W."/>
            <person name="Yuki M."/>
            <person name="Kudo T."/>
            <person name="Ohkuma M."/>
            <person name="Tanasupawat S."/>
        </authorList>
    </citation>
    <scope>NUCLEOTIDE SEQUENCE [LARGE SCALE GENOMIC DNA]</scope>
    <source>
        <strain evidence="1 2">L46</strain>
    </source>
</reference>
<dbReference type="EMBL" id="JAGEOK010000068">
    <property type="protein sequence ID" value="MBO2445265.1"/>
    <property type="molecule type" value="Genomic_DNA"/>
</dbReference>
<gene>
    <name evidence="1" type="ORF">J4557_47965</name>
</gene>
<dbReference type="InterPro" id="IPR009057">
    <property type="entry name" value="Homeodomain-like_sf"/>
</dbReference>
<evidence type="ECO:0008006" key="3">
    <source>
        <dbReference type="Google" id="ProtNLM"/>
    </source>
</evidence>
<dbReference type="RefSeq" id="WP_208274533.1">
    <property type="nucleotide sequence ID" value="NZ_BAAAGM010000109.1"/>
</dbReference>
<name>A0ABS3RGN8_9ACTN</name>
<dbReference type="SUPFAM" id="SSF46689">
    <property type="entry name" value="Homeodomain-like"/>
    <property type="match status" value="1"/>
</dbReference>
<evidence type="ECO:0000313" key="1">
    <source>
        <dbReference type="EMBL" id="MBO2445265.1"/>
    </source>
</evidence>
<comment type="caution">
    <text evidence="1">The sequence shown here is derived from an EMBL/GenBank/DDBJ whole genome shotgun (WGS) entry which is preliminary data.</text>
</comment>